<name>A0A844GEQ5_9NEIS</name>
<evidence type="ECO:0000313" key="1">
    <source>
        <dbReference type="EMBL" id="MTD33800.1"/>
    </source>
</evidence>
<reference evidence="1 2" key="1">
    <citation type="submission" date="2019-11" db="EMBL/GenBank/DDBJ databases">
        <title>Draft genome sequence of Paludibacterium sp. dN18-1.</title>
        <authorList>
            <person name="Im W.-T."/>
        </authorList>
    </citation>
    <scope>NUCLEOTIDE SEQUENCE [LARGE SCALE GENOMIC DNA]</scope>
    <source>
        <strain evidence="2">dN 18-1</strain>
    </source>
</reference>
<dbReference type="Proteomes" id="UP000446658">
    <property type="component" value="Unassembled WGS sequence"/>
</dbReference>
<dbReference type="AlphaFoldDB" id="A0A844GEQ5"/>
<gene>
    <name evidence="1" type="ORF">GKE73_14505</name>
</gene>
<proteinExistence type="predicted"/>
<evidence type="ECO:0000313" key="2">
    <source>
        <dbReference type="Proteomes" id="UP000446658"/>
    </source>
</evidence>
<keyword evidence="2" id="KW-1185">Reference proteome</keyword>
<accession>A0A844GEQ5</accession>
<dbReference type="EMBL" id="WLYX01000001">
    <property type="protein sequence ID" value="MTD33800.1"/>
    <property type="molecule type" value="Genomic_DNA"/>
</dbReference>
<protein>
    <submittedName>
        <fullName evidence="1">Uncharacterized protein</fullName>
    </submittedName>
</protein>
<comment type="caution">
    <text evidence="1">The sequence shown here is derived from an EMBL/GenBank/DDBJ whole genome shotgun (WGS) entry which is preliminary data.</text>
</comment>
<dbReference type="RefSeq" id="WP_230370917.1">
    <property type="nucleotide sequence ID" value="NZ_WLYX01000001.1"/>
</dbReference>
<sequence length="136" mass="14350">MTRFKPTDTPATPATTIVLLSGQHDGGETLESQLVAALSATHLTDTQGLAEWLSQHTGNLWLIAFGHACAQALQLAVQHADRCYGALLVMPQEGSTSPALLPFPSVVVCPPPDALAATLQYQCHTGQCVGQSFRNA</sequence>
<organism evidence="1 2">
    <name type="scientific">Paludibacterium denitrificans</name>
    <dbReference type="NCBI Taxonomy" id="2675226"/>
    <lineage>
        <taxon>Bacteria</taxon>
        <taxon>Pseudomonadati</taxon>
        <taxon>Pseudomonadota</taxon>
        <taxon>Betaproteobacteria</taxon>
        <taxon>Neisseriales</taxon>
        <taxon>Chromobacteriaceae</taxon>
        <taxon>Paludibacterium</taxon>
    </lineage>
</organism>